<evidence type="ECO:0000313" key="3">
    <source>
        <dbReference type="Proteomes" id="UP000181790"/>
    </source>
</evidence>
<dbReference type="GO" id="GO:0016779">
    <property type="term" value="F:nucleotidyltransferase activity"/>
    <property type="evidence" value="ECO:0007669"/>
    <property type="project" value="UniProtKB-ARBA"/>
</dbReference>
<dbReference type="AlphaFoldDB" id="A0A1S2VEJ3"/>
<reference evidence="2 3" key="1">
    <citation type="submission" date="2016-10" db="EMBL/GenBank/DDBJ databases">
        <title>Arsenicibacter rosenii gen. nov., sp. nov., an efficient arsenic-methylating bacterium isolated from an arsenic-contaminated paddy soil.</title>
        <authorList>
            <person name="Huang K."/>
        </authorList>
    </citation>
    <scope>NUCLEOTIDE SEQUENCE [LARGE SCALE GENOMIC DNA]</scope>
    <source>
        <strain evidence="2 3">SM-1</strain>
    </source>
</reference>
<keyword evidence="3" id="KW-1185">Reference proteome</keyword>
<organism evidence="2 3">
    <name type="scientific">Arsenicibacter rosenii</name>
    <dbReference type="NCBI Taxonomy" id="1750698"/>
    <lineage>
        <taxon>Bacteria</taxon>
        <taxon>Pseudomonadati</taxon>
        <taxon>Bacteroidota</taxon>
        <taxon>Cytophagia</taxon>
        <taxon>Cytophagales</taxon>
        <taxon>Spirosomataceae</taxon>
        <taxon>Arsenicibacter</taxon>
    </lineage>
</organism>
<dbReference type="EMBL" id="MORL01000018">
    <property type="protein sequence ID" value="OIN56840.1"/>
    <property type="molecule type" value="Genomic_DNA"/>
</dbReference>
<dbReference type="PANTHER" id="PTHR43777">
    <property type="entry name" value="MOLYBDENUM COFACTOR CYTIDYLYLTRANSFERASE"/>
    <property type="match status" value="1"/>
</dbReference>
<name>A0A1S2VEJ3_9BACT</name>
<sequence length="198" mass="21341">MKIGTIILAAGGSTRMGGQAKQLIEYQGQTLVQRITDAAIALEAGPVVVVLGAHRVEIGTELAGKPITLVDNPAWQTGLASSLKTGLAALYLTQKDVDAVMILLTDQPHVSFGLLKHMLYAKEKTGKGIVACLYADELGVPVLFDRKYMEELLQLQGDKGAKSVVLKHTNDCAAIPFDLGKVDLDTQEDITRFRQENP</sequence>
<dbReference type="PANTHER" id="PTHR43777:SF1">
    <property type="entry name" value="MOLYBDENUM COFACTOR CYTIDYLYLTRANSFERASE"/>
    <property type="match status" value="1"/>
</dbReference>
<protein>
    <submittedName>
        <fullName evidence="2">4-diphosphocytidyl-2C-methyl-D-erythritol synthase</fullName>
    </submittedName>
</protein>
<dbReference type="Pfam" id="PF12804">
    <property type="entry name" value="NTP_transf_3"/>
    <property type="match status" value="1"/>
</dbReference>
<dbReference type="InterPro" id="IPR029044">
    <property type="entry name" value="Nucleotide-diphossugar_trans"/>
</dbReference>
<dbReference type="Proteomes" id="UP000181790">
    <property type="component" value="Unassembled WGS sequence"/>
</dbReference>
<dbReference type="RefSeq" id="WP_071505566.1">
    <property type="nucleotide sequence ID" value="NZ_MORL01000018.1"/>
</dbReference>
<gene>
    <name evidence="2" type="ORF">BLX24_22990</name>
</gene>
<evidence type="ECO:0000313" key="2">
    <source>
        <dbReference type="EMBL" id="OIN56840.1"/>
    </source>
</evidence>
<accession>A0A1S2VEJ3</accession>
<dbReference type="InterPro" id="IPR025877">
    <property type="entry name" value="MobA-like_NTP_Trfase"/>
</dbReference>
<comment type="caution">
    <text evidence="2">The sequence shown here is derived from an EMBL/GenBank/DDBJ whole genome shotgun (WGS) entry which is preliminary data.</text>
</comment>
<dbReference type="Gene3D" id="3.90.550.10">
    <property type="entry name" value="Spore Coat Polysaccharide Biosynthesis Protein SpsA, Chain A"/>
    <property type="match status" value="1"/>
</dbReference>
<dbReference type="OrthoDB" id="9779263at2"/>
<evidence type="ECO:0000259" key="1">
    <source>
        <dbReference type="Pfam" id="PF12804"/>
    </source>
</evidence>
<dbReference type="CDD" id="cd04182">
    <property type="entry name" value="GT_2_like_f"/>
    <property type="match status" value="1"/>
</dbReference>
<proteinExistence type="predicted"/>
<dbReference type="SUPFAM" id="SSF53448">
    <property type="entry name" value="Nucleotide-diphospho-sugar transferases"/>
    <property type="match status" value="1"/>
</dbReference>
<feature type="domain" description="MobA-like NTP transferase" evidence="1">
    <location>
        <begin position="6"/>
        <end position="168"/>
    </location>
</feature>